<proteinExistence type="predicted"/>
<comment type="caution">
    <text evidence="1">The sequence shown here is derived from an EMBL/GenBank/DDBJ whole genome shotgun (WGS) entry which is preliminary data.</text>
</comment>
<name>A0A839Z9S3_9HYPH</name>
<keyword evidence="2" id="KW-1185">Reference proteome</keyword>
<evidence type="ECO:0000313" key="1">
    <source>
        <dbReference type="EMBL" id="MBB3771482.1"/>
    </source>
</evidence>
<evidence type="ECO:0000313" key="2">
    <source>
        <dbReference type="Proteomes" id="UP000533469"/>
    </source>
</evidence>
<accession>A0A839Z9S3</accession>
<gene>
    <name evidence="1" type="ORF">FHS55_002081</name>
</gene>
<dbReference type="Proteomes" id="UP000533469">
    <property type="component" value="Unassembled WGS sequence"/>
</dbReference>
<sequence>MNAIITADAEAPAVITTVDEVIAALGGNTSAV</sequence>
<reference evidence="1 2" key="1">
    <citation type="submission" date="2020-08" db="EMBL/GenBank/DDBJ databases">
        <title>Genomic Encyclopedia of Type Strains, Phase IV (KMG-IV): sequencing the most valuable type-strain genomes for metagenomic binning, comparative biology and taxonomic classification.</title>
        <authorList>
            <person name="Goeker M."/>
        </authorList>
    </citation>
    <scope>NUCLEOTIDE SEQUENCE [LARGE SCALE GENOMIC DNA]</scope>
    <source>
        <strain evidence="1 2">DSM 5895</strain>
    </source>
</reference>
<organism evidence="1 2">
    <name type="scientific">Ancylobacter tetraedralis</name>
    <dbReference type="NCBI Taxonomy" id="217068"/>
    <lineage>
        <taxon>Bacteria</taxon>
        <taxon>Pseudomonadati</taxon>
        <taxon>Pseudomonadota</taxon>
        <taxon>Alphaproteobacteria</taxon>
        <taxon>Hyphomicrobiales</taxon>
        <taxon>Xanthobacteraceae</taxon>
        <taxon>Ancylobacter</taxon>
    </lineage>
</organism>
<dbReference type="EMBL" id="JACICD010000003">
    <property type="protein sequence ID" value="MBB3771482.1"/>
    <property type="molecule type" value="Genomic_DNA"/>
</dbReference>
<dbReference type="AlphaFoldDB" id="A0A839Z9S3"/>
<protein>
    <submittedName>
        <fullName evidence="1">Uncharacterized protein</fullName>
    </submittedName>
</protein>